<accession>A0A1S1PRV1</accession>
<proteinExistence type="predicted"/>
<reference evidence="2" key="1">
    <citation type="submission" date="2016-07" db="EMBL/GenBank/DDBJ databases">
        <title>Frankia sp. NRRL B-16219 Genome sequencing.</title>
        <authorList>
            <person name="Ghodhbane-Gtari F."/>
            <person name="Swanson E."/>
            <person name="Gueddou A."/>
            <person name="Louati M."/>
            <person name="Nouioui I."/>
            <person name="Hezbri K."/>
            <person name="Abebe-Akele F."/>
            <person name="Simpson S."/>
            <person name="Morris K."/>
            <person name="Thomas K."/>
            <person name="Gtari M."/>
            <person name="Tisa L.S."/>
        </authorList>
    </citation>
    <scope>NUCLEOTIDE SEQUENCE [LARGE SCALE GENOMIC DNA]</scope>
    <source>
        <strain evidence="2">NRRL B-16219</strain>
    </source>
</reference>
<organism evidence="1 2">
    <name type="scientific">Parafrankia soli</name>
    <dbReference type="NCBI Taxonomy" id="2599596"/>
    <lineage>
        <taxon>Bacteria</taxon>
        <taxon>Bacillati</taxon>
        <taxon>Actinomycetota</taxon>
        <taxon>Actinomycetes</taxon>
        <taxon>Frankiales</taxon>
        <taxon>Frankiaceae</taxon>
        <taxon>Parafrankia</taxon>
    </lineage>
</organism>
<gene>
    <name evidence="1" type="ORF">BBK14_23650</name>
</gene>
<dbReference type="Proteomes" id="UP000179769">
    <property type="component" value="Unassembled WGS sequence"/>
</dbReference>
<comment type="caution">
    <text evidence="1">The sequence shown here is derived from an EMBL/GenBank/DDBJ whole genome shotgun (WGS) entry which is preliminary data.</text>
</comment>
<dbReference type="RefSeq" id="WP_071065730.1">
    <property type="nucleotide sequence ID" value="NZ_MAXA01000237.1"/>
</dbReference>
<name>A0A1S1PRV1_9ACTN</name>
<evidence type="ECO:0000313" key="1">
    <source>
        <dbReference type="EMBL" id="OHV23979.1"/>
    </source>
</evidence>
<keyword evidence="2" id="KW-1185">Reference proteome</keyword>
<dbReference type="EMBL" id="MAXA01000237">
    <property type="protein sequence ID" value="OHV23979.1"/>
    <property type="molecule type" value="Genomic_DNA"/>
</dbReference>
<sequence length="74" mass="8141">MKMLGRKAFYIRGVAGQSCCRHGCCSETAHQGRLGYKRHVKRAEQRQSARDIAVGIAEYRLADGPDTGAYANTP</sequence>
<evidence type="ECO:0000313" key="2">
    <source>
        <dbReference type="Proteomes" id="UP000179769"/>
    </source>
</evidence>
<dbReference type="AlphaFoldDB" id="A0A1S1PRV1"/>
<protein>
    <submittedName>
        <fullName evidence="1">Uncharacterized protein</fullName>
    </submittedName>
</protein>